<dbReference type="Pfam" id="PF13304">
    <property type="entry name" value="AAA_21"/>
    <property type="match status" value="1"/>
</dbReference>
<organism evidence="4 5">
    <name type="scientific">Streptomyces spirodelae</name>
    <dbReference type="NCBI Taxonomy" id="2812904"/>
    <lineage>
        <taxon>Bacteria</taxon>
        <taxon>Bacillati</taxon>
        <taxon>Actinomycetota</taxon>
        <taxon>Actinomycetes</taxon>
        <taxon>Kitasatosporales</taxon>
        <taxon>Streptomycetaceae</taxon>
        <taxon>Streptomyces</taxon>
    </lineage>
</organism>
<dbReference type="RefSeq" id="WP_209264714.1">
    <property type="nucleotide sequence ID" value="NZ_JAFFZN010000007.1"/>
</dbReference>
<proteinExistence type="predicted"/>
<dbReference type="InterPro" id="IPR003959">
    <property type="entry name" value="ATPase_AAA_core"/>
</dbReference>
<dbReference type="Pfam" id="PF13175">
    <property type="entry name" value="AAA_15"/>
    <property type="match status" value="1"/>
</dbReference>
<protein>
    <submittedName>
        <fullName evidence="4">AAA family ATPase</fullName>
    </submittedName>
</protein>
<dbReference type="Proteomes" id="UP001518976">
    <property type="component" value="Unassembled WGS sequence"/>
</dbReference>
<name>A0ABS3WSU1_9ACTN</name>
<sequence>MITRIEIDGFKSFEDFTLELPPFTVLVGANASGKSNLLEVIDLLGHLIREPTGQTLVDHARRGGPKDLFRRGPDGEPVDMMRITADVMVDGRLGHCRLRVMAIMRYTDPPDPLRVSVLVEYGEYRDPADFEPFPRLPDAELHGDNWQLHAVDLPVGEAECGSELAEATKNWRIIEPSPKAMRVVSSTYDTAPLAEDGKNLGAVLGRISRYPERWYDFLADAVALLPDLADIRVEANSDWGQWDVWLQHKHEHPMTPSAVSAGTLRVLALLAAAHDPAHEGILMFEEPENGLHPSRVPTLLSRLRGRVSDFKTLTEGHGRQTLVTTHSPVALAAALEEAPDSVIFLDSVTRFGDGQSPRRVTRARRVAQEGERGTFVTPVEVRKYLDPVGRFSRGA</sequence>
<evidence type="ECO:0000313" key="4">
    <source>
        <dbReference type="EMBL" id="MBO8185917.1"/>
    </source>
</evidence>
<feature type="domain" description="Endonuclease GajA/Old nuclease/RecF-like AAA" evidence="2">
    <location>
        <begin position="1"/>
        <end position="44"/>
    </location>
</feature>
<accession>A0ABS3WSU1</accession>
<dbReference type="InterPro" id="IPR014555">
    <property type="entry name" value="RecF-like"/>
</dbReference>
<dbReference type="InterPro" id="IPR027417">
    <property type="entry name" value="P-loop_NTPase"/>
</dbReference>
<dbReference type="PIRSF" id="PIRSF029347">
    <property type="entry name" value="RecF"/>
    <property type="match status" value="1"/>
</dbReference>
<dbReference type="InterPro" id="IPR041685">
    <property type="entry name" value="AAA_GajA/Old/RecF-like"/>
</dbReference>
<evidence type="ECO:0000259" key="2">
    <source>
        <dbReference type="Pfam" id="PF13175"/>
    </source>
</evidence>
<dbReference type="PANTHER" id="PTHR32182:SF25">
    <property type="entry name" value="SLR1056 PROTEIN"/>
    <property type="match status" value="1"/>
</dbReference>
<feature type="domain" description="ATPase AAA-type core" evidence="3">
    <location>
        <begin position="244"/>
        <end position="331"/>
    </location>
</feature>
<reference evidence="4 5" key="1">
    <citation type="submission" date="2021-02" db="EMBL/GenBank/DDBJ databases">
        <title>Streptomyces spirodelae sp. nov., isolated from duckweed.</title>
        <authorList>
            <person name="Saimee Y."/>
            <person name="Duangmal K."/>
        </authorList>
    </citation>
    <scope>NUCLEOTIDE SEQUENCE [LARGE SCALE GENOMIC DNA]</scope>
    <source>
        <strain evidence="4 5">DW4-2</strain>
    </source>
</reference>
<keyword evidence="1" id="KW-0742">SOS response</keyword>
<gene>
    <name evidence="4" type="ORF">JW592_10635</name>
</gene>
<dbReference type="PANTHER" id="PTHR32182">
    <property type="entry name" value="DNA REPLICATION AND REPAIR PROTEIN RECF"/>
    <property type="match status" value="1"/>
</dbReference>
<keyword evidence="1" id="KW-0227">DNA damage</keyword>
<dbReference type="SUPFAM" id="SSF52540">
    <property type="entry name" value="P-loop containing nucleoside triphosphate hydrolases"/>
    <property type="match status" value="1"/>
</dbReference>
<dbReference type="Gene3D" id="3.40.50.300">
    <property type="entry name" value="P-loop containing nucleotide triphosphate hydrolases"/>
    <property type="match status" value="2"/>
</dbReference>
<evidence type="ECO:0000256" key="1">
    <source>
        <dbReference type="ARBA" id="ARBA00023236"/>
    </source>
</evidence>
<comment type="caution">
    <text evidence="4">The sequence shown here is derived from an EMBL/GenBank/DDBJ whole genome shotgun (WGS) entry which is preliminary data.</text>
</comment>
<dbReference type="EMBL" id="JAFFZN010000007">
    <property type="protein sequence ID" value="MBO8185917.1"/>
    <property type="molecule type" value="Genomic_DNA"/>
</dbReference>
<keyword evidence="5" id="KW-1185">Reference proteome</keyword>
<evidence type="ECO:0000259" key="3">
    <source>
        <dbReference type="Pfam" id="PF13304"/>
    </source>
</evidence>
<evidence type="ECO:0000313" key="5">
    <source>
        <dbReference type="Proteomes" id="UP001518976"/>
    </source>
</evidence>